<dbReference type="PROSITE" id="PS00411">
    <property type="entry name" value="KINESIN_MOTOR_1"/>
    <property type="match status" value="1"/>
</dbReference>
<dbReference type="FunFam" id="1.25.10.10:FF:000357">
    <property type="entry name" value="Kinesin-like protein"/>
    <property type="match status" value="1"/>
</dbReference>
<dbReference type="Pfam" id="PF00514">
    <property type="entry name" value="Arm"/>
    <property type="match status" value="1"/>
</dbReference>
<feature type="binding site" evidence="13">
    <location>
        <begin position="147"/>
        <end position="154"/>
    </location>
    <ligand>
        <name>ATP</name>
        <dbReference type="ChEBI" id="CHEBI:30616"/>
    </ligand>
</feature>
<feature type="region of interest" description="Disordered" evidence="16">
    <location>
        <begin position="1"/>
        <end position="57"/>
    </location>
</feature>
<evidence type="ECO:0000256" key="16">
    <source>
        <dbReference type="SAM" id="MobiDB-lite"/>
    </source>
</evidence>
<dbReference type="SUPFAM" id="SSF48371">
    <property type="entry name" value="ARM repeat"/>
    <property type="match status" value="1"/>
</dbReference>
<dbReference type="PROSITE" id="PS50067">
    <property type="entry name" value="KINESIN_MOTOR_2"/>
    <property type="match status" value="1"/>
</dbReference>
<keyword evidence="9 13" id="KW-0505">Motor protein</keyword>
<dbReference type="PANTHER" id="PTHR47970">
    <property type="entry name" value="KINESIN-LIKE PROTEIN KIF11"/>
    <property type="match status" value="1"/>
</dbReference>
<evidence type="ECO:0000256" key="13">
    <source>
        <dbReference type="PROSITE-ProRule" id="PRU00283"/>
    </source>
</evidence>
<keyword evidence="4 14" id="KW-0493">Microtubule</keyword>
<dbReference type="PROSITE" id="PS50176">
    <property type="entry name" value="ARM_REPEAT"/>
    <property type="match status" value="2"/>
</dbReference>
<evidence type="ECO:0000313" key="19">
    <source>
        <dbReference type="RefSeq" id="XP_022974142.1"/>
    </source>
</evidence>
<feature type="repeat" description="ARM" evidence="12">
    <location>
        <begin position="684"/>
        <end position="727"/>
    </location>
</feature>
<gene>
    <name evidence="19" type="primary">LOC111472735</name>
</gene>
<evidence type="ECO:0000256" key="12">
    <source>
        <dbReference type="PROSITE-ProRule" id="PRU00259"/>
    </source>
</evidence>
<comment type="subcellular location">
    <subcellularLocation>
        <location evidence="1">Cytoplasm</location>
        <location evidence="1">Cytoskeleton</location>
    </subcellularLocation>
</comment>
<dbReference type="SMART" id="SM00185">
    <property type="entry name" value="ARM"/>
    <property type="match status" value="4"/>
</dbReference>
<feature type="coiled-coil region" evidence="15">
    <location>
        <begin position="419"/>
        <end position="468"/>
    </location>
</feature>
<dbReference type="GO" id="GO:0005876">
    <property type="term" value="C:spindle microtubule"/>
    <property type="evidence" value="ECO:0007669"/>
    <property type="project" value="TreeGrafter"/>
</dbReference>
<dbReference type="InterPro" id="IPR036961">
    <property type="entry name" value="Kinesin_motor_dom_sf"/>
</dbReference>
<evidence type="ECO:0000256" key="3">
    <source>
        <dbReference type="ARBA" id="ARBA00022490"/>
    </source>
</evidence>
<evidence type="ECO:0000256" key="1">
    <source>
        <dbReference type="ARBA" id="ARBA00004245"/>
    </source>
</evidence>
<dbReference type="Gene3D" id="3.40.850.10">
    <property type="entry name" value="Kinesin motor domain"/>
    <property type="match status" value="1"/>
</dbReference>
<dbReference type="InterPro" id="IPR027417">
    <property type="entry name" value="P-loop_NTPase"/>
</dbReference>
<dbReference type="KEGG" id="cmax:111472735"/>
<dbReference type="GO" id="GO:0005524">
    <property type="term" value="F:ATP binding"/>
    <property type="evidence" value="ECO:0007669"/>
    <property type="project" value="UniProtKB-UniRule"/>
</dbReference>
<dbReference type="RefSeq" id="XP_022974142.1">
    <property type="nucleotide sequence ID" value="XM_023118374.1"/>
</dbReference>
<feature type="repeat" description="ARM" evidence="12">
    <location>
        <begin position="643"/>
        <end position="685"/>
    </location>
</feature>
<dbReference type="InterPro" id="IPR016024">
    <property type="entry name" value="ARM-type_fold"/>
</dbReference>
<dbReference type="InterPro" id="IPR047149">
    <property type="entry name" value="KIF11-like"/>
</dbReference>
<dbReference type="Proteomes" id="UP000504608">
    <property type="component" value="Unplaced"/>
</dbReference>
<dbReference type="GO" id="GO:0008017">
    <property type="term" value="F:microtubule binding"/>
    <property type="evidence" value="ECO:0007669"/>
    <property type="project" value="InterPro"/>
</dbReference>
<dbReference type="GO" id="GO:0090307">
    <property type="term" value="P:mitotic spindle assembly"/>
    <property type="evidence" value="ECO:0007669"/>
    <property type="project" value="TreeGrafter"/>
</dbReference>
<evidence type="ECO:0000256" key="14">
    <source>
        <dbReference type="RuleBase" id="RU000394"/>
    </source>
</evidence>
<dbReference type="SMART" id="SM00129">
    <property type="entry name" value="KISc"/>
    <property type="match status" value="1"/>
</dbReference>
<feature type="coiled-coil region" evidence="15">
    <location>
        <begin position="524"/>
        <end position="593"/>
    </location>
</feature>
<dbReference type="Pfam" id="PF00225">
    <property type="entry name" value="Kinesin"/>
    <property type="match status" value="1"/>
</dbReference>
<dbReference type="CDD" id="cd00106">
    <property type="entry name" value="KISc"/>
    <property type="match status" value="1"/>
</dbReference>
<feature type="compositionally biased region" description="Polar residues" evidence="16">
    <location>
        <begin position="1"/>
        <end position="13"/>
    </location>
</feature>
<evidence type="ECO:0000256" key="9">
    <source>
        <dbReference type="ARBA" id="ARBA00023175"/>
    </source>
</evidence>
<evidence type="ECO:0000313" key="18">
    <source>
        <dbReference type="Proteomes" id="UP000504608"/>
    </source>
</evidence>
<keyword evidence="3" id="KW-0963">Cytoplasm</keyword>
<name>A0A6J1I9G7_CUCMA</name>
<comment type="subunit">
    <text evidence="11">Interacts (via C-terminus) with NEK5.</text>
</comment>
<dbReference type="GeneID" id="111472735"/>
<dbReference type="InterPro" id="IPR001752">
    <property type="entry name" value="Kinesin_motor_dom"/>
</dbReference>
<dbReference type="GO" id="GO:0007018">
    <property type="term" value="P:microtubule-based movement"/>
    <property type="evidence" value="ECO:0007669"/>
    <property type="project" value="InterPro"/>
</dbReference>
<proteinExistence type="inferred from homology"/>
<dbReference type="PANTHER" id="PTHR47970:SF30">
    <property type="entry name" value="KINESIN-LIKE PROTEIN"/>
    <property type="match status" value="1"/>
</dbReference>
<dbReference type="InterPro" id="IPR019821">
    <property type="entry name" value="Kinesin_motor_CS"/>
</dbReference>
<keyword evidence="10" id="KW-0206">Cytoskeleton</keyword>
<evidence type="ECO:0000256" key="6">
    <source>
        <dbReference type="ARBA" id="ARBA00022741"/>
    </source>
</evidence>
<dbReference type="InterPro" id="IPR011989">
    <property type="entry name" value="ARM-like"/>
</dbReference>
<sequence>MASNGAYRNSGSHRGSFKVDRPPHAASNLRTSSFKARPSIRRSTSASFGSNANKDADGVPGRVRVAVRLRPRNAEERLADADFADCVELQPELKRLKLRKNNWDSDTYEFDEVLTESASQKRVYEVVAKPVVESVLDGYNGTVMAYGQTGTGKTFTLGRLGDEDTSDRGIMVRAMEDILADVSPETDSISVSYLQLYMETLQDLLDPANDNIPFVEDPKTGDVSVPGATVVEIRNQSSFLELLRVGEAHRVAANTKLNTESSRSHAILMVHVKRSVVREEVLSNEEGEPSELGRPFRPLIRKSKLVVVDLAGSERIHKSGSEGHLLEEAKYINLSLSALGKCINALAENSAHVPIRDSKLTRLLRDSFGGSARTSLIVTIGPSPRHRGETSSTILFGQRAMKVENMLKIKEEFDYKSLSRKLEVQLDKLIAENERQQKAFEDELEKIHLEAQNRISEAERNFADALEKESKKCQLDYMETVKKLEEKLVLNQPKIDHDDSVRDKRSGQGGCFSAAEEVEVKKLLENEANLRKAAEEEVSRLRHQLELYRQPNVGDEPDTVKLTKLMEEEALQKKKIEEEVIILRSQLLQLTLEAEQMRRCLDRGGAENGFSAYDASMSPFRHSQLKETKSGHKPSVATLFEQVGLQKILSLLDSEDANVRIHAVKVLANLAAEESNQKRIVESGGLISLLMLLRSYEDETVRRVAAGAIANLAMNEANQERIMAEGGISLLSLTANAAEDPQTLRMVAGAIANLCGNEKLQMKLRSEGGLKALLGMVRCGHPDVLSQVARGVANFAKCESRAASHGTNSGRSLLIEDGGLPWIIQNANNEVAPIRRHIELALCHLAQHEVNAKEMISGGALWELIRISRDCSREDIRNLARRTLTSSPVFRSEMRRLRIEC</sequence>
<dbReference type="AlphaFoldDB" id="A0A6J1I9G7"/>
<keyword evidence="7 13" id="KW-0067">ATP-binding</keyword>
<dbReference type="GO" id="GO:0051231">
    <property type="term" value="P:spindle elongation"/>
    <property type="evidence" value="ECO:0007669"/>
    <property type="project" value="TreeGrafter"/>
</dbReference>
<dbReference type="GO" id="GO:0072686">
    <property type="term" value="C:mitotic spindle"/>
    <property type="evidence" value="ECO:0007669"/>
    <property type="project" value="TreeGrafter"/>
</dbReference>
<dbReference type="SUPFAM" id="SSF52540">
    <property type="entry name" value="P-loop containing nucleoside triphosphate hydrolases"/>
    <property type="match status" value="1"/>
</dbReference>
<keyword evidence="5" id="KW-0677">Repeat</keyword>
<evidence type="ECO:0000256" key="7">
    <source>
        <dbReference type="ARBA" id="ARBA00022840"/>
    </source>
</evidence>
<dbReference type="Gene3D" id="1.25.10.10">
    <property type="entry name" value="Leucine-rich Repeat Variant"/>
    <property type="match status" value="2"/>
</dbReference>
<feature type="domain" description="Kinesin motor" evidence="17">
    <location>
        <begin position="62"/>
        <end position="403"/>
    </location>
</feature>
<feature type="compositionally biased region" description="Polar residues" evidence="16">
    <location>
        <begin position="41"/>
        <end position="53"/>
    </location>
</feature>
<dbReference type="GO" id="GO:0008574">
    <property type="term" value="F:plus-end-directed microtubule motor activity"/>
    <property type="evidence" value="ECO:0007669"/>
    <property type="project" value="TreeGrafter"/>
</dbReference>
<dbReference type="FunFam" id="3.40.850.10:FF:000036">
    <property type="entry name" value="Kinesin-like protein"/>
    <property type="match status" value="1"/>
</dbReference>
<reference evidence="19" key="1">
    <citation type="submission" date="2025-08" db="UniProtKB">
        <authorList>
            <consortium name="RefSeq"/>
        </authorList>
    </citation>
    <scope>IDENTIFICATION</scope>
    <source>
        <tissue evidence="19">Young leaves</tissue>
    </source>
</reference>
<evidence type="ECO:0000256" key="8">
    <source>
        <dbReference type="ARBA" id="ARBA00023054"/>
    </source>
</evidence>
<comment type="similarity">
    <text evidence="2">Belongs to the TRAFAC class myosin-kinesin ATPase superfamily. Kinesin family. Ungrouped subfamily.</text>
</comment>
<keyword evidence="6 13" id="KW-0547">Nucleotide-binding</keyword>
<evidence type="ECO:0000256" key="15">
    <source>
        <dbReference type="SAM" id="Coils"/>
    </source>
</evidence>
<evidence type="ECO:0000256" key="5">
    <source>
        <dbReference type="ARBA" id="ARBA00022737"/>
    </source>
</evidence>
<dbReference type="OrthoDB" id="3176171at2759"/>
<evidence type="ECO:0000256" key="4">
    <source>
        <dbReference type="ARBA" id="ARBA00022701"/>
    </source>
</evidence>
<keyword evidence="18" id="KW-1185">Reference proteome</keyword>
<accession>A0A6J1I9G7</accession>
<dbReference type="PRINTS" id="PR00380">
    <property type="entry name" value="KINESINHEAVY"/>
</dbReference>
<evidence type="ECO:0000256" key="10">
    <source>
        <dbReference type="ARBA" id="ARBA00023212"/>
    </source>
</evidence>
<evidence type="ECO:0000256" key="11">
    <source>
        <dbReference type="ARBA" id="ARBA00063975"/>
    </source>
</evidence>
<keyword evidence="8 15" id="KW-0175">Coiled coil</keyword>
<evidence type="ECO:0000259" key="17">
    <source>
        <dbReference type="PROSITE" id="PS50067"/>
    </source>
</evidence>
<protein>
    <recommendedName>
        <fullName evidence="14">Kinesin-like protein</fullName>
    </recommendedName>
</protein>
<evidence type="ECO:0000256" key="2">
    <source>
        <dbReference type="ARBA" id="ARBA00010103"/>
    </source>
</evidence>
<dbReference type="InterPro" id="IPR000225">
    <property type="entry name" value="Armadillo"/>
</dbReference>
<organism evidence="18 19">
    <name type="scientific">Cucurbita maxima</name>
    <name type="common">Pumpkin</name>
    <name type="synonym">Winter squash</name>
    <dbReference type="NCBI Taxonomy" id="3661"/>
    <lineage>
        <taxon>Eukaryota</taxon>
        <taxon>Viridiplantae</taxon>
        <taxon>Streptophyta</taxon>
        <taxon>Embryophyta</taxon>
        <taxon>Tracheophyta</taxon>
        <taxon>Spermatophyta</taxon>
        <taxon>Magnoliopsida</taxon>
        <taxon>eudicotyledons</taxon>
        <taxon>Gunneridae</taxon>
        <taxon>Pentapetalae</taxon>
        <taxon>rosids</taxon>
        <taxon>fabids</taxon>
        <taxon>Cucurbitales</taxon>
        <taxon>Cucurbitaceae</taxon>
        <taxon>Cucurbiteae</taxon>
        <taxon>Cucurbita</taxon>
    </lineage>
</organism>